<dbReference type="Proteomes" id="UP000186817">
    <property type="component" value="Unassembled WGS sequence"/>
</dbReference>
<comment type="caution">
    <text evidence="1">The sequence shown here is derived from an EMBL/GenBank/DDBJ whole genome shotgun (WGS) entry which is preliminary data.</text>
</comment>
<proteinExistence type="predicted"/>
<organism evidence="1 2">
    <name type="scientific">Symbiodinium microadriaticum</name>
    <name type="common">Dinoflagellate</name>
    <name type="synonym">Zooxanthella microadriatica</name>
    <dbReference type="NCBI Taxonomy" id="2951"/>
    <lineage>
        <taxon>Eukaryota</taxon>
        <taxon>Sar</taxon>
        <taxon>Alveolata</taxon>
        <taxon>Dinophyceae</taxon>
        <taxon>Suessiales</taxon>
        <taxon>Symbiodiniaceae</taxon>
        <taxon>Symbiodinium</taxon>
    </lineage>
</organism>
<name>A0A1Q9DM32_SYMMI</name>
<evidence type="ECO:0000313" key="2">
    <source>
        <dbReference type="Proteomes" id="UP000186817"/>
    </source>
</evidence>
<dbReference type="AlphaFoldDB" id="A0A1Q9DM32"/>
<gene>
    <name evidence="1" type="ORF">AK812_SmicGene21570</name>
</gene>
<dbReference type="OrthoDB" id="410804at2759"/>
<evidence type="ECO:0000313" key="1">
    <source>
        <dbReference type="EMBL" id="OLP96232.1"/>
    </source>
</evidence>
<sequence>MRRSALGFWIGEKGFEKSQWAQGYRYRMRASPEEFKNGIDCPAPLQIGPIKWKVGECFGGSGNNDKLRQLKKELAQAGLDDPKKLAENEYWLKRYGRKRWYPKYINQSGAKNQQGLLRGLAAWSGYDPLNEERGKTWIEADYGKPLVEGKKDYRLPGLLTKEQMQIELDSGKLPKPGA</sequence>
<protein>
    <submittedName>
        <fullName evidence="1">Uncharacterized protein</fullName>
    </submittedName>
</protein>
<accession>A0A1Q9DM32</accession>
<keyword evidence="2" id="KW-1185">Reference proteome</keyword>
<reference evidence="1 2" key="1">
    <citation type="submission" date="2016-02" db="EMBL/GenBank/DDBJ databases">
        <title>Genome analysis of coral dinoflagellate symbionts highlights evolutionary adaptations to a symbiotic lifestyle.</title>
        <authorList>
            <person name="Aranda M."/>
            <person name="Li Y."/>
            <person name="Liew Y.J."/>
            <person name="Baumgarten S."/>
            <person name="Simakov O."/>
            <person name="Wilson M."/>
            <person name="Piel J."/>
            <person name="Ashoor H."/>
            <person name="Bougouffa S."/>
            <person name="Bajic V.B."/>
            <person name="Ryu T."/>
            <person name="Ravasi T."/>
            <person name="Bayer T."/>
            <person name="Micklem G."/>
            <person name="Kim H."/>
            <person name="Bhak J."/>
            <person name="Lajeunesse T.C."/>
            <person name="Voolstra C.R."/>
        </authorList>
    </citation>
    <scope>NUCLEOTIDE SEQUENCE [LARGE SCALE GENOMIC DNA]</scope>
    <source>
        <strain evidence="1 2">CCMP2467</strain>
    </source>
</reference>
<dbReference type="EMBL" id="LSRX01000475">
    <property type="protein sequence ID" value="OLP96232.1"/>
    <property type="molecule type" value="Genomic_DNA"/>
</dbReference>